<sequence>MYTKIIITVIILVVIVAIALAIDWSRLFSSSNLPNIQEEIEQIDPSEILNKNQNQNSSQDSSKDQLINNSNEQVKIIQITGTNFVFSPNEIRIKKGDQVRIIFTSNEGFHDWVIDVFNAATERVQSGQTTEIVFIADRAGSFEYYCSVGNHRAQGMVGTLIVEE</sequence>
<dbReference type="Pfam" id="PF13473">
    <property type="entry name" value="Cupredoxin_1"/>
    <property type="match status" value="1"/>
</dbReference>
<protein>
    <recommendedName>
        <fullName evidence="3">EfeO-type cupredoxin-like domain-containing protein</fullName>
    </recommendedName>
</protein>
<dbReference type="InterPro" id="IPR028096">
    <property type="entry name" value="EfeO_Cupredoxin"/>
</dbReference>
<dbReference type="Proteomes" id="UP000229749">
    <property type="component" value="Unassembled WGS sequence"/>
</dbReference>
<dbReference type="InterPro" id="IPR050845">
    <property type="entry name" value="Cu-binding_ET"/>
</dbReference>
<name>A0A2M7XHQ8_9BACT</name>
<keyword evidence="2" id="KW-0186">Copper</keyword>
<dbReference type="GO" id="GO:0046872">
    <property type="term" value="F:metal ion binding"/>
    <property type="evidence" value="ECO:0007669"/>
    <property type="project" value="UniProtKB-KW"/>
</dbReference>
<evidence type="ECO:0000259" key="3">
    <source>
        <dbReference type="Pfam" id="PF13473"/>
    </source>
</evidence>
<dbReference type="PANTHER" id="PTHR38439:SF3">
    <property type="entry name" value="COPPER-RESISTANT CUPROPROTEIN COPI"/>
    <property type="match status" value="1"/>
</dbReference>
<reference evidence="5" key="1">
    <citation type="submission" date="2017-09" db="EMBL/GenBank/DDBJ databases">
        <title>Depth-based differentiation of microbial function through sediment-hosted aquifers and enrichment of novel symbionts in the deep terrestrial subsurface.</title>
        <authorList>
            <person name="Probst A.J."/>
            <person name="Ladd B."/>
            <person name="Jarett J.K."/>
            <person name="Geller-Mcgrath D.E."/>
            <person name="Sieber C.M.K."/>
            <person name="Emerson J.B."/>
            <person name="Anantharaman K."/>
            <person name="Thomas B.C."/>
            <person name="Malmstrom R."/>
            <person name="Stieglmeier M."/>
            <person name="Klingl A."/>
            <person name="Woyke T."/>
            <person name="Ryan C.M."/>
            <person name="Banfield J.F."/>
        </authorList>
    </citation>
    <scope>NUCLEOTIDE SEQUENCE [LARGE SCALE GENOMIC DNA]</scope>
</reference>
<dbReference type="SUPFAM" id="SSF49503">
    <property type="entry name" value="Cupredoxins"/>
    <property type="match status" value="1"/>
</dbReference>
<dbReference type="AlphaFoldDB" id="A0A2M7XHQ8"/>
<dbReference type="InterPro" id="IPR033138">
    <property type="entry name" value="Cu_oxidase_CS"/>
</dbReference>
<organism evidence="4 5">
    <name type="scientific">Candidatus Uhrbacteria bacterium CG_4_9_14_3_um_filter_36_7</name>
    <dbReference type="NCBI Taxonomy" id="1975033"/>
    <lineage>
        <taxon>Bacteria</taxon>
        <taxon>Candidatus Uhriibacteriota</taxon>
    </lineage>
</organism>
<dbReference type="InterPro" id="IPR008972">
    <property type="entry name" value="Cupredoxin"/>
</dbReference>
<accession>A0A2M7XHQ8</accession>
<proteinExistence type="predicted"/>
<evidence type="ECO:0000256" key="1">
    <source>
        <dbReference type="ARBA" id="ARBA00022723"/>
    </source>
</evidence>
<dbReference type="EMBL" id="PFWS01000022">
    <property type="protein sequence ID" value="PJA47411.1"/>
    <property type="molecule type" value="Genomic_DNA"/>
</dbReference>
<dbReference type="PROSITE" id="PS00079">
    <property type="entry name" value="MULTICOPPER_OXIDASE1"/>
    <property type="match status" value="1"/>
</dbReference>
<feature type="domain" description="EfeO-type cupredoxin-like" evidence="3">
    <location>
        <begin position="70"/>
        <end position="157"/>
    </location>
</feature>
<evidence type="ECO:0000313" key="4">
    <source>
        <dbReference type="EMBL" id="PJA47411.1"/>
    </source>
</evidence>
<evidence type="ECO:0000256" key="2">
    <source>
        <dbReference type="ARBA" id="ARBA00023008"/>
    </source>
</evidence>
<dbReference type="Gene3D" id="2.60.40.420">
    <property type="entry name" value="Cupredoxins - blue copper proteins"/>
    <property type="match status" value="1"/>
</dbReference>
<gene>
    <name evidence="4" type="ORF">CO172_01470</name>
</gene>
<keyword evidence="1" id="KW-0479">Metal-binding</keyword>
<comment type="caution">
    <text evidence="4">The sequence shown here is derived from an EMBL/GenBank/DDBJ whole genome shotgun (WGS) entry which is preliminary data.</text>
</comment>
<evidence type="ECO:0000313" key="5">
    <source>
        <dbReference type="Proteomes" id="UP000229749"/>
    </source>
</evidence>
<dbReference type="PANTHER" id="PTHR38439">
    <property type="entry name" value="AURACYANIN-B"/>
    <property type="match status" value="1"/>
</dbReference>